<gene>
    <name evidence="4" type="primary">ABSGL_00949.1 scaffold 1022</name>
</gene>
<dbReference type="InParanoid" id="A0A163IVU5"/>
<evidence type="ECO:0008006" key="6">
    <source>
        <dbReference type="Google" id="ProtNLM"/>
    </source>
</evidence>
<evidence type="ECO:0000256" key="3">
    <source>
        <dbReference type="ARBA" id="ARBA00023002"/>
    </source>
</evidence>
<dbReference type="OrthoDB" id="417891at2759"/>
<dbReference type="PANTHER" id="PTHR43008">
    <property type="entry name" value="BENZIL REDUCTASE"/>
    <property type="match status" value="1"/>
</dbReference>
<dbReference type="FunCoup" id="A0A163IVU5">
    <property type="interactions" value="62"/>
</dbReference>
<keyword evidence="3" id="KW-0560">Oxidoreductase</keyword>
<name>A0A163IVU5_ABSGL</name>
<dbReference type="PRINTS" id="PR00081">
    <property type="entry name" value="GDHRDH"/>
</dbReference>
<dbReference type="NCBIfam" id="NF005559">
    <property type="entry name" value="PRK07231.1"/>
    <property type="match status" value="1"/>
</dbReference>
<dbReference type="Gene3D" id="3.40.50.720">
    <property type="entry name" value="NAD(P)-binding Rossmann-like Domain"/>
    <property type="match status" value="1"/>
</dbReference>
<dbReference type="PANTHER" id="PTHR43008:SF4">
    <property type="entry name" value="CHAIN DEHYDROGENASE, PUTATIVE (AFU_ORTHOLOGUE AFUA_4G08710)-RELATED"/>
    <property type="match status" value="1"/>
</dbReference>
<dbReference type="Proteomes" id="UP000078561">
    <property type="component" value="Unassembled WGS sequence"/>
</dbReference>
<dbReference type="GO" id="GO:0044281">
    <property type="term" value="P:small molecule metabolic process"/>
    <property type="evidence" value="ECO:0007669"/>
    <property type="project" value="UniProtKB-ARBA"/>
</dbReference>
<evidence type="ECO:0000256" key="2">
    <source>
        <dbReference type="ARBA" id="ARBA00022857"/>
    </source>
</evidence>
<comment type="similarity">
    <text evidence="1">Belongs to the short-chain dehydrogenases/reductases (SDR) family.</text>
</comment>
<dbReference type="InterPro" id="IPR002347">
    <property type="entry name" value="SDR_fam"/>
</dbReference>
<sequence length="280" mass="29589">MTAVSMESSSSSSSSPSIADQYGSLKGKVAVVTGGARGLGYEMMRSLAESGASVACIDLLAETGAESVALIEKECQVKATSWGCDVTNDEEVAMLFDQIVQNHGGIDILVTAAGINQVCPAIDYTAASFRKIFDVNVSGTFFCVQQAAKHMMKLGTGGSIITVASMSAHITNTPQTHAPYNATKAAVLQLTKSLACEWAPHNIRVTAISPGYFDTAMNRQVLAQQGEEGAKMRSYWEQHTPMGRMGTPHELKGVVVFLASDASTFVTGTEVVVDGGYTAW</sequence>
<organism evidence="4">
    <name type="scientific">Absidia glauca</name>
    <name type="common">Pin mould</name>
    <dbReference type="NCBI Taxonomy" id="4829"/>
    <lineage>
        <taxon>Eukaryota</taxon>
        <taxon>Fungi</taxon>
        <taxon>Fungi incertae sedis</taxon>
        <taxon>Mucoromycota</taxon>
        <taxon>Mucoromycotina</taxon>
        <taxon>Mucoromycetes</taxon>
        <taxon>Mucorales</taxon>
        <taxon>Cunninghamellaceae</taxon>
        <taxon>Absidia</taxon>
    </lineage>
</organism>
<dbReference type="PRINTS" id="PR00080">
    <property type="entry name" value="SDRFAMILY"/>
</dbReference>
<evidence type="ECO:0000313" key="4">
    <source>
        <dbReference type="EMBL" id="SAL95615.1"/>
    </source>
</evidence>
<dbReference type="GO" id="GO:0050085">
    <property type="term" value="F:mannitol 2-dehydrogenase (NADP+) activity"/>
    <property type="evidence" value="ECO:0007669"/>
    <property type="project" value="UniProtKB-ARBA"/>
</dbReference>
<dbReference type="GO" id="GO:0005975">
    <property type="term" value="P:carbohydrate metabolic process"/>
    <property type="evidence" value="ECO:0007669"/>
    <property type="project" value="UniProtKB-ARBA"/>
</dbReference>
<accession>A0A163IVU5</accession>
<keyword evidence="2" id="KW-0521">NADP</keyword>
<keyword evidence="5" id="KW-1185">Reference proteome</keyword>
<evidence type="ECO:0000256" key="1">
    <source>
        <dbReference type="ARBA" id="ARBA00006484"/>
    </source>
</evidence>
<dbReference type="Pfam" id="PF13561">
    <property type="entry name" value="adh_short_C2"/>
    <property type="match status" value="1"/>
</dbReference>
<evidence type="ECO:0000313" key="5">
    <source>
        <dbReference type="Proteomes" id="UP000078561"/>
    </source>
</evidence>
<proteinExistence type="inferred from homology"/>
<dbReference type="AlphaFoldDB" id="A0A163IVU5"/>
<dbReference type="STRING" id="4829.A0A163IVU5"/>
<dbReference type="OMA" id="GYRICIN"/>
<reference evidence="4" key="1">
    <citation type="submission" date="2016-04" db="EMBL/GenBank/DDBJ databases">
        <authorList>
            <person name="Evans L.H."/>
            <person name="Alamgir A."/>
            <person name="Owens N."/>
            <person name="Weber N.D."/>
            <person name="Virtaneva K."/>
            <person name="Barbian K."/>
            <person name="Babar A."/>
            <person name="Rosenke K."/>
        </authorList>
    </citation>
    <scope>NUCLEOTIDE SEQUENCE [LARGE SCALE GENOMIC DNA]</scope>
    <source>
        <strain evidence="4">CBS 101.48</strain>
    </source>
</reference>
<dbReference type="GO" id="GO:0050664">
    <property type="term" value="F:oxidoreductase activity, acting on NAD(P)H, oxygen as acceptor"/>
    <property type="evidence" value="ECO:0007669"/>
    <property type="project" value="TreeGrafter"/>
</dbReference>
<dbReference type="PROSITE" id="PS00061">
    <property type="entry name" value="ADH_SHORT"/>
    <property type="match status" value="1"/>
</dbReference>
<dbReference type="EMBL" id="LT550373">
    <property type="protein sequence ID" value="SAL95615.1"/>
    <property type="molecule type" value="Genomic_DNA"/>
</dbReference>
<dbReference type="SUPFAM" id="SSF51735">
    <property type="entry name" value="NAD(P)-binding Rossmann-fold domains"/>
    <property type="match status" value="1"/>
</dbReference>
<dbReference type="FunFam" id="3.40.50.720:FF:000090">
    <property type="entry name" value="NADP-dependent mannitol dehydrogenase"/>
    <property type="match status" value="1"/>
</dbReference>
<protein>
    <recommendedName>
        <fullName evidence="6">NAD(P)-binding protein</fullName>
    </recommendedName>
</protein>
<dbReference type="InterPro" id="IPR036291">
    <property type="entry name" value="NAD(P)-bd_dom_sf"/>
</dbReference>
<dbReference type="InterPro" id="IPR020904">
    <property type="entry name" value="Sc_DH/Rdtase_CS"/>
</dbReference>